<gene>
    <name evidence="2" type="ORF">MBBTH_07970</name>
</gene>
<sequence>MDLIGGYLLVVMALFVANIALMLGNYNLGNLKVIILSLICSAITFAIMNASSLLNGQLSFLSDYFSYLFLAITIIIFVSIVYYIRRDDFKIPFYSISLAFVISTVLLSSQANLDFLSMALYSLLVFIILFVVYQLTKLLHHAKRQYPVVIGEYMSLFSILMFIFALTYDSTKALDYSMFSPFLILTPTYQLIYVIIGIIVVLVVGVLINDTRGK</sequence>
<evidence type="ECO:0000256" key="1">
    <source>
        <dbReference type="SAM" id="Phobius"/>
    </source>
</evidence>
<keyword evidence="1" id="KW-0812">Transmembrane</keyword>
<accession>A0A315XN28</accession>
<feature type="transmembrane region" description="Helical" evidence="1">
    <location>
        <begin position="64"/>
        <end position="84"/>
    </location>
</feature>
<keyword evidence="3" id="KW-1185">Reference proteome</keyword>
<dbReference type="EMBL" id="MZGS01000019">
    <property type="protein sequence ID" value="PWB87530.1"/>
    <property type="molecule type" value="Genomic_DNA"/>
</dbReference>
<feature type="transmembrane region" description="Helical" evidence="1">
    <location>
        <begin position="188"/>
        <end position="208"/>
    </location>
</feature>
<feature type="transmembrane region" description="Helical" evidence="1">
    <location>
        <begin position="148"/>
        <end position="168"/>
    </location>
</feature>
<keyword evidence="1" id="KW-0472">Membrane</keyword>
<dbReference type="OrthoDB" id="78482at2157"/>
<proteinExistence type="predicted"/>
<feature type="transmembrane region" description="Helical" evidence="1">
    <location>
        <begin position="6"/>
        <end position="26"/>
    </location>
</feature>
<dbReference type="Proteomes" id="UP000251717">
    <property type="component" value="Unassembled WGS sequence"/>
</dbReference>
<reference evidence="2 3" key="1">
    <citation type="submission" date="2017-03" db="EMBL/GenBank/DDBJ databases">
        <title>Genome sequence of Methanobrevibacter thaueri.</title>
        <authorList>
            <person name="Poehlein A."/>
            <person name="Seedorf H."/>
            <person name="Daniel R."/>
        </authorList>
    </citation>
    <scope>NUCLEOTIDE SEQUENCE [LARGE SCALE GENOMIC DNA]</scope>
    <source>
        <strain evidence="2 3">DSM 11995</strain>
    </source>
</reference>
<dbReference type="RefSeq" id="WP_116591767.1">
    <property type="nucleotide sequence ID" value="NZ_MZGS01000019.1"/>
</dbReference>
<keyword evidence="1" id="KW-1133">Transmembrane helix</keyword>
<feature type="transmembrane region" description="Helical" evidence="1">
    <location>
        <begin position="115"/>
        <end position="136"/>
    </location>
</feature>
<evidence type="ECO:0000313" key="2">
    <source>
        <dbReference type="EMBL" id="PWB87530.1"/>
    </source>
</evidence>
<feature type="transmembrane region" description="Helical" evidence="1">
    <location>
        <begin position="91"/>
        <end position="109"/>
    </location>
</feature>
<evidence type="ECO:0000313" key="3">
    <source>
        <dbReference type="Proteomes" id="UP000251717"/>
    </source>
</evidence>
<comment type="caution">
    <text evidence="2">The sequence shown here is derived from an EMBL/GenBank/DDBJ whole genome shotgun (WGS) entry which is preliminary data.</text>
</comment>
<name>A0A315XN28_9EURY</name>
<dbReference type="AlphaFoldDB" id="A0A315XN28"/>
<feature type="transmembrane region" description="Helical" evidence="1">
    <location>
        <begin position="33"/>
        <end position="52"/>
    </location>
</feature>
<organism evidence="2 3">
    <name type="scientific">Methanobrevibacter thaueri</name>
    <dbReference type="NCBI Taxonomy" id="190975"/>
    <lineage>
        <taxon>Archaea</taxon>
        <taxon>Methanobacteriati</taxon>
        <taxon>Methanobacteriota</taxon>
        <taxon>Methanomada group</taxon>
        <taxon>Methanobacteria</taxon>
        <taxon>Methanobacteriales</taxon>
        <taxon>Methanobacteriaceae</taxon>
        <taxon>Methanobrevibacter</taxon>
    </lineage>
</organism>
<protein>
    <submittedName>
        <fullName evidence="2">Uncharacterized protein</fullName>
    </submittedName>
</protein>